<dbReference type="Gene3D" id="1.25.10.10">
    <property type="entry name" value="Leucine-rich Repeat Variant"/>
    <property type="match status" value="1"/>
</dbReference>
<accession>A0A9P7KJ56</accession>
<evidence type="ECO:0000259" key="2">
    <source>
        <dbReference type="Pfam" id="PF11919"/>
    </source>
</evidence>
<keyword evidence="4" id="KW-1185">Reference proteome</keyword>
<reference evidence="3" key="1">
    <citation type="submission" date="2021-02" db="EMBL/GenBank/DDBJ databases">
        <authorList>
            <person name="Nieuwenhuis M."/>
            <person name="Van De Peppel L.J.J."/>
        </authorList>
    </citation>
    <scope>NUCLEOTIDE SEQUENCE</scope>
    <source>
        <strain evidence="3">D49</strain>
    </source>
</reference>
<dbReference type="GO" id="GO:0070628">
    <property type="term" value="F:proteasome binding"/>
    <property type="evidence" value="ECO:0007669"/>
    <property type="project" value="InterPro"/>
</dbReference>
<dbReference type="Proteomes" id="UP000717328">
    <property type="component" value="Unassembled WGS sequence"/>
</dbReference>
<keyword evidence="1" id="KW-0677">Repeat</keyword>
<dbReference type="InterPro" id="IPR021843">
    <property type="entry name" value="PSME4_C"/>
</dbReference>
<sequence length="164" mass="18801">MVNQVLDAIFEAIQTSPSWRVRLKALPLVQVFYFRQVPLISEIKIVEMLEVLCKCLDDEVVEVREMAATTLSGILRLSPRRSVLTLKDRFVRLAKNSHIPNRQDPGYGKAIRQRHAAILGICALVDSYPYTVEKWMPELLTNILAEHTYDPVRVLIGSPFKSRR</sequence>
<dbReference type="InterPro" id="IPR035309">
    <property type="entry name" value="PSME4"/>
</dbReference>
<dbReference type="GO" id="GO:0016504">
    <property type="term" value="F:peptidase activator activity"/>
    <property type="evidence" value="ECO:0007669"/>
    <property type="project" value="InterPro"/>
</dbReference>
<comment type="caution">
    <text evidence="3">The sequence shown here is derived from an EMBL/GenBank/DDBJ whole genome shotgun (WGS) entry which is preliminary data.</text>
</comment>
<evidence type="ECO:0000313" key="4">
    <source>
        <dbReference type="Proteomes" id="UP000717328"/>
    </source>
</evidence>
<proteinExistence type="predicted"/>
<dbReference type="SUPFAM" id="SSF48371">
    <property type="entry name" value="ARM repeat"/>
    <property type="match status" value="1"/>
</dbReference>
<dbReference type="OrthoDB" id="17907at2759"/>
<dbReference type="Pfam" id="PF02985">
    <property type="entry name" value="HEAT"/>
    <property type="match status" value="1"/>
</dbReference>
<name>A0A9P7KJ56_9AGAR</name>
<evidence type="ECO:0000256" key="1">
    <source>
        <dbReference type="ARBA" id="ARBA00022737"/>
    </source>
</evidence>
<feature type="domain" description="Proteasome activator complex subunit 4 C-terminal" evidence="2">
    <location>
        <begin position="112"/>
        <end position="153"/>
    </location>
</feature>
<protein>
    <recommendedName>
        <fullName evidence="2">Proteasome activator complex subunit 4 C-terminal domain-containing protein</fullName>
    </recommendedName>
</protein>
<dbReference type="GO" id="GO:0005829">
    <property type="term" value="C:cytosol"/>
    <property type="evidence" value="ECO:0007669"/>
    <property type="project" value="TreeGrafter"/>
</dbReference>
<dbReference type="EMBL" id="JABCKI010000141">
    <property type="protein sequence ID" value="KAG5652288.1"/>
    <property type="molecule type" value="Genomic_DNA"/>
</dbReference>
<dbReference type="AlphaFoldDB" id="A0A9P7KJ56"/>
<dbReference type="InterPro" id="IPR016024">
    <property type="entry name" value="ARM-type_fold"/>
</dbReference>
<gene>
    <name evidence="3" type="ORF">H0H81_005548</name>
</gene>
<dbReference type="PANTHER" id="PTHR32170">
    <property type="entry name" value="PROTEASOME ACTIVATOR COMPLEX SUBUNIT 4"/>
    <property type="match status" value="1"/>
</dbReference>
<dbReference type="GO" id="GO:0010499">
    <property type="term" value="P:proteasomal ubiquitin-independent protein catabolic process"/>
    <property type="evidence" value="ECO:0007669"/>
    <property type="project" value="TreeGrafter"/>
</dbReference>
<dbReference type="Pfam" id="PF11919">
    <property type="entry name" value="PSME4_C"/>
    <property type="match status" value="1"/>
</dbReference>
<dbReference type="InterPro" id="IPR000357">
    <property type="entry name" value="HEAT"/>
</dbReference>
<dbReference type="PANTHER" id="PTHR32170:SF3">
    <property type="entry name" value="PROTEASOME ACTIVATOR COMPLEX SUBUNIT 4"/>
    <property type="match status" value="1"/>
</dbReference>
<reference evidence="3" key="2">
    <citation type="submission" date="2021-10" db="EMBL/GenBank/DDBJ databases">
        <title>Phylogenomics reveals ancestral predisposition of the termite-cultivated fungus Termitomyces towards a domesticated lifestyle.</title>
        <authorList>
            <person name="Auxier B."/>
            <person name="Grum-Grzhimaylo A."/>
            <person name="Cardenas M.E."/>
            <person name="Lodge J.D."/>
            <person name="Laessoe T."/>
            <person name="Pedersen O."/>
            <person name="Smith M.E."/>
            <person name="Kuyper T.W."/>
            <person name="Franco-Molano E.A."/>
            <person name="Baroni T.J."/>
            <person name="Aanen D.K."/>
        </authorList>
    </citation>
    <scope>NUCLEOTIDE SEQUENCE</scope>
    <source>
        <strain evidence="3">D49</strain>
    </source>
</reference>
<organism evidence="3 4">
    <name type="scientific">Sphagnurus paluster</name>
    <dbReference type="NCBI Taxonomy" id="117069"/>
    <lineage>
        <taxon>Eukaryota</taxon>
        <taxon>Fungi</taxon>
        <taxon>Dikarya</taxon>
        <taxon>Basidiomycota</taxon>
        <taxon>Agaricomycotina</taxon>
        <taxon>Agaricomycetes</taxon>
        <taxon>Agaricomycetidae</taxon>
        <taxon>Agaricales</taxon>
        <taxon>Tricholomatineae</taxon>
        <taxon>Lyophyllaceae</taxon>
        <taxon>Sphagnurus</taxon>
    </lineage>
</organism>
<evidence type="ECO:0000313" key="3">
    <source>
        <dbReference type="EMBL" id="KAG5652288.1"/>
    </source>
</evidence>
<dbReference type="GO" id="GO:0005634">
    <property type="term" value="C:nucleus"/>
    <property type="evidence" value="ECO:0007669"/>
    <property type="project" value="TreeGrafter"/>
</dbReference>
<dbReference type="InterPro" id="IPR011989">
    <property type="entry name" value="ARM-like"/>
</dbReference>